<feature type="domain" description="Protein kinase" evidence="6">
    <location>
        <begin position="46"/>
        <end position="297"/>
    </location>
</feature>
<keyword evidence="2" id="KW-0547">Nucleotide-binding</keyword>
<keyword evidence="1" id="KW-0808">Transferase</keyword>
<dbReference type="SUPFAM" id="SSF56112">
    <property type="entry name" value="Protein kinase-like (PK-like)"/>
    <property type="match status" value="1"/>
</dbReference>
<gene>
    <name evidence="7" type="ORF">KCMC57_47100</name>
</gene>
<dbReference type="PANTHER" id="PTHR43289">
    <property type="entry name" value="MITOGEN-ACTIVATED PROTEIN KINASE KINASE KINASE 20-RELATED"/>
    <property type="match status" value="1"/>
</dbReference>
<keyword evidence="3" id="KW-0418">Kinase</keyword>
<evidence type="ECO:0000256" key="3">
    <source>
        <dbReference type="ARBA" id="ARBA00022777"/>
    </source>
</evidence>
<sequence length="784" mass="84332">MSLPWRRRGERLGDAFADPFADSYFTDALRAAADLRRARAHDTVAHYEIVRQLDGPHATVLVGRRPDGRLLALKGFAADGPTGPGSRAIRESEALRMMRFGFGGVVPLEETLSLTSGGPVTYLCMPYCQGGSLRDRVTAGRLGAAELAYHGLALAAALQRLHQEGLIHGDVKPDNLLFHHGDDGLPDGPARWHTWLSDLESQARVGEMVSRRMTPEYAAPEQRAGAPAAPAMDVWAWGATLRDCLADSGPLPVSWRWLTELVERAAAAEPTDRPSAAQVLDTYAGQVGFGDHQRPVFGAPSGTAVACYPLASMPPFADPWTSTDDRVHVVRASFGWAAYLPECERLYSLNTFPALTRLAELSTRILGDPADPASVWRAFRQRPAVPVFPIDGDGAITLTLDGAAGATRTGIPRQVALTFVRLLVTARVELVEATGAERDVERLRAAAEAWEAIGEFGSEADTAVLAQAWLTLDRTDRALPYVIRAQAKAPDAPSTLAALRLYHLVSGDHAMAARVSMEGCRTADGPLALRWLLLAVVDLLEAAEYEALDGTLAQIEPGIDVVELVRLVAAGRRAPVGAEALWPDLRRHFKTLSSTASTLKLRYLAEAAYQRGDLTYARRCATVILAWPETRLPVNHQARAAIEAIALDRDPADRSLTARLNNRAELWSADGRPDDPLLGLGLVAATRWASGSGSDGLSPAALALIEHSRSRSADRSEALLGSARPCARCREPGRVAQLAVCGRCHQLLCARCALTADQGHTRRCGGDLAHPPSGLGQESTASLR</sequence>
<dbReference type="EMBL" id="AP035881">
    <property type="protein sequence ID" value="BFP48342.1"/>
    <property type="molecule type" value="Genomic_DNA"/>
</dbReference>
<dbReference type="InterPro" id="IPR008271">
    <property type="entry name" value="Ser/Thr_kinase_AS"/>
</dbReference>
<evidence type="ECO:0000259" key="6">
    <source>
        <dbReference type="PROSITE" id="PS50011"/>
    </source>
</evidence>
<dbReference type="GO" id="GO:0005524">
    <property type="term" value="F:ATP binding"/>
    <property type="evidence" value="ECO:0007669"/>
    <property type="project" value="UniProtKB-KW"/>
</dbReference>
<dbReference type="InterPro" id="IPR000719">
    <property type="entry name" value="Prot_kinase_dom"/>
</dbReference>
<organism evidence="7">
    <name type="scientific">Kitasatospora sp. CMC57</name>
    <dbReference type="NCBI Taxonomy" id="3231513"/>
    <lineage>
        <taxon>Bacteria</taxon>
        <taxon>Bacillati</taxon>
        <taxon>Actinomycetota</taxon>
        <taxon>Actinomycetes</taxon>
        <taxon>Kitasatosporales</taxon>
        <taxon>Streptomycetaceae</taxon>
        <taxon>Kitasatospora</taxon>
    </lineage>
</organism>
<dbReference type="AlphaFoldDB" id="A0AB33JYU8"/>
<dbReference type="InterPro" id="IPR011009">
    <property type="entry name" value="Kinase-like_dom_sf"/>
</dbReference>
<dbReference type="Gene3D" id="1.10.510.10">
    <property type="entry name" value="Transferase(Phosphotransferase) domain 1"/>
    <property type="match status" value="1"/>
</dbReference>
<dbReference type="PROSITE" id="PS50011">
    <property type="entry name" value="PROTEIN_KINASE_DOM"/>
    <property type="match status" value="1"/>
</dbReference>
<dbReference type="Pfam" id="PF00069">
    <property type="entry name" value="Pkinase"/>
    <property type="match status" value="1"/>
</dbReference>
<feature type="region of interest" description="Disordered" evidence="5">
    <location>
        <begin position="762"/>
        <end position="784"/>
    </location>
</feature>
<reference evidence="7" key="1">
    <citation type="submission" date="2024-07" db="EMBL/GenBank/DDBJ databases">
        <title>Complete genome sequences of cellulolytic bacteria, Kitasatospora sp. CMC57 and Streptomyces sp. CMC78, isolated from Japanese agricultural soil.</title>
        <authorList>
            <person name="Hashimoto T."/>
            <person name="Ito M."/>
            <person name="Iwamoto M."/>
            <person name="Fukahori D."/>
            <person name="Shoda T."/>
            <person name="Sakoda M."/>
            <person name="Morohoshi T."/>
            <person name="Mitsuboshi M."/>
            <person name="Nishizawa T."/>
        </authorList>
    </citation>
    <scope>NUCLEOTIDE SEQUENCE</scope>
    <source>
        <strain evidence="7">CMC57</strain>
    </source>
</reference>
<dbReference type="SMART" id="SM00220">
    <property type="entry name" value="S_TKc"/>
    <property type="match status" value="1"/>
</dbReference>
<evidence type="ECO:0000256" key="5">
    <source>
        <dbReference type="SAM" id="MobiDB-lite"/>
    </source>
</evidence>
<dbReference type="PANTHER" id="PTHR43289:SF33">
    <property type="entry name" value="SERINE_THREONINE KINASE 31"/>
    <property type="match status" value="1"/>
</dbReference>
<evidence type="ECO:0000256" key="4">
    <source>
        <dbReference type="ARBA" id="ARBA00022840"/>
    </source>
</evidence>
<protein>
    <recommendedName>
        <fullName evidence="6">Protein kinase domain-containing protein</fullName>
    </recommendedName>
</protein>
<dbReference type="RefSeq" id="WP_407990579.1">
    <property type="nucleotide sequence ID" value="NZ_AP035881.2"/>
</dbReference>
<proteinExistence type="predicted"/>
<keyword evidence="4" id="KW-0067">ATP-binding</keyword>
<evidence type="ECO:0000256" key="2">
    <source>
        <dbReference type="ARBA" id="ARBA00022741"/>
    </source>
</evidence>
<evidence type="ECO:0000256" key="1">
    <source>
        <dbReference type="ARBA" id="ARBA00022679"/>
    </source>
</evidence>
<dbReference type="GO" id="GO:0004674">
    <property type="term" value="F:protein serine/threonine kinase activity"/>
    <property type="evidence" value="ECO:0007669"/>
    <property type="project" value="TreeGrafter"/>
</dbReference>
<accession>A0AB33JYU8</accession>
<name>A0AB33JYU8_9ACTN</name>
<dbReference type="PROSITE" id="PS00108">
    <property type="entry name" value="PROTEIN_KINASE_ST"/>
    <property type="match status" value="1"/>
</dbReference>
<evidence type="ECO:0000313" key="7">
    <source>
        <dbReference type="EMBL" id="BFP48342.1"/>
    </source>
</evidence>